<protein>
    <recommendedName>
        <fullName evidence="4">Ig-like domain-containing protein</fullName>
    </recommendedName>
</protein>
<reference evidence="2 3" key="1">
    <citation type="journal article" date="2018" name="Mol. Biol. Evol.">
        <title>Analysis of the draft genome of the red seaweed Gracilariopsis chorda provides insights into genome size evolution in Rhodophyta.</title>
        <authorList>
            <person name="Lee J."/>
            <person name="Yang E.C."/>
            <person name="Graf L."/>
            <person name="Yang J.H."/>
            <person name="Qiu H."/>
            <person name="Zel Zion U."/>
            <person name="Chan C.X."/>
            <person name="Stephens T.G."/>
            <person name="Weber A.P.M."/>
            <person name="Boo G.H."/>
            <person name="Boo S.M."/>
            <person name="Kim K.M."/>
            <person name="Shin Y."/>
            <person name="Jung M."/>
            <person name="Lee S.J."/>
            <person name="Yim H.S."/>
            <person name="Lee J.H."/>
            <person name="Bhattacharya D."/>
            <person name="Yoon H.S."/>
        </authorList>
    </citation>
    <scope>NUCLEOTIDE SEQUENCE [LARGE SCALE GENOMIC DNA]</scope>
    <source>
        <strain evidence="2 3">SKKU-2015</strain>
        <tissue evidence="2">Whole body</tissue>
    </source>
</reference>
<evidence type="ECO:0000256" key="1">
    <source>
        <dbReference type="SAM" id="SignalP"/>
    </source>
</evidence>
<evidence type="ECO:0000313" key="3">
    <source>
        <dbReference type="Proteomes" id="UP000247409"/>
    </source>
</evidence>
<feature type="signal peptide" evidence="1">
    <location>
        <begin position="1"/>
        <end position="24"/>
    </location>
</feature>
<dbReference type="Proteomes" id="UP000247409">
    <property type="component" value="Unassembled WGS sequence"/>
</dbReference>
<proteinExistence type="predicted"/>
<dbReference type="OrthoDB" id="10350116at2759"/>
<name>A0A2V3IMH6_9FLOR</name>
<keyword evidence="1" id="KW-0732">Signal</keyword>
<gene>
    <name evidence="2" type="ORF">BWQ96_06986</name>
</gene>
<evidence type="ECO:0008006" key="4">
    <source>
        <dbReference type="Google" id="ProtNLM"/>
    </source>
</evidence>
<accession>A0A2V3IMH6</accession>
<feature type="chain" id="PRO_5016006034" description="Ig-like domain-containing protein" evidence="1">
    <location>
        <begin position="25"/>
        <end position="381"/>
    </location>
</feature>
<organism evidence="2 3">
    <name type="scientific">Gracilariopsis chorda</name>
    <dbReference type="NCBI Taxonomy" id="448386"/>
    <lineage>
        <taxon>Eukaryota</taxon>
        <taxon>Rhodophyta</taxon>
        <taxon>Florideophyceae</taxon>
        <taxon>Rhodymeniophycidae</taxon>
        <taxon>Gracilariales</taxon>
        <taxon>Gracilariaceae</taxon>
        <taxon>Gracilariopsis</taxon>
    </lineage>
</organism>
<comment type="caution">
    <text evidence="2">The sequence shown here is derived from an EMBL/GenBank/DDBJ whole genome shotgun (WGS) entry which is preliminary data.</text>
</comment>
<sequence>MAFNHLFAASLLLLCALHLSPSAAHQTIAFPFPVSKYSKCTTKRSCKQFCPSSYFRSDVNPDNPGIIVGRGQPFSLRINRNNHKYGFARFSLVSVDDMYSWDKHDDGAFHYLCGDGNKTPCTYANERRDCYFDRSGHYLNQVVNAPTHAPDGVYVLGWAWYGALFEDFFDCTYIEIRGGQPLTSSYTPTFDSSNSETGEDGKCETTSNNIGVCTFKKCKRGGPIKLRQQVPAQFDGRTPSPIYQSGLKPHERKTPSVIVRAIAIRDANDPSNVVYWSDDYSEGISEAHVCLKGISPAITCEVEGSGEVDTVQFFHNGWKYEYDNEAPYDMEDSEYRNGKFDRLKFDYTDTHFSVGCRVKAEDGSEAWKTISVSTMFDDGSC</sequence>
<dbReference type="AlphaFoldDB" id="A0A2V3IMH6"/>
<keyword evidence="3" id="KW-1185">Reference proteome</keyword>
<dbReference type="EMBL" id="NBIV01000131">
    <property type="protein sequence ID" value="PXF43259.1"/>
    <property type="molecule type" value="Genomic_DNA"/>
</dbReference>
<evidence type="ECO:0000313" key="2">
    <source>
        <dbReference type="EMBL" id="PXF43259.1"/>
    </source>
</evidence>